<keyword evidence="2" id="KW-1185">Reference proteome</keyword>
<dbReference type="AlphaFoldDB" id="A0ABC8SWL0"/>
<evidence type="ECO:0000313" key="1">
    <source>
        <dbReference type="EMBL" id="CAK9160286.1"/>
    </source>
</evidence>
<name>A0ABC8SWL0_9AQUA</name>
<dbReference type="EMBL" id="CAUOFW020003491">
    <property type="protein sequence ID" value="CAK9160286.1"/>
    <property type="molecule type" value="Genomic_DNA"/>
</dbReference>
<dbReference type="Proteomes" id="UP001642360">
    <property type="component" value="Unassembled WGS sequence"/>
</dbReference>
<gene>
    <name evidence="1" type="ORF">ILEXP_LOCUS29027</name>
</gene>
<accession>A0ABC8SWL0</accession>
<proteinExistence type="predicted"/>
<sequence>MAHSSFEKGKHVVIDLNKAPEDSDVYKFGTCNGEYGHRQDKSTLAIVQPLELEKTLRDLSAEEVLHTMFNSEAKA</sequence>
<feature type="non-terminal residue" evidence="1">
    <location>
        <position position="75"/>
    </location>
</feature>
<comment type="caution">
    <text evidence="1">The sequence shown here is derived from an EMBL/GenBank/DDBJ whole genome shotgun (WGS) entry which is preliminary data.</text>
</comment>
<reference evidence="1 2" key="1">
    <citation type="submission" date="2024-02" db="EMBL/GenBank/DDBJ databases">
        <authorList>
            <person name="Vignale AGUSTIN F."/>
            <person name="Sosa J E."/>
            <person name="Modenutti C."/>
        </authorList>
    </citation>
    <scope>NUCLEOTIDE SEQUENCE [LARGE SCALE GENOMIC DNA]</scope>
</reference>
<evidence type="ECO:0000313" key="2">
    <source>
        <dbReference type="Proteomes" id="UP001642360"/>
    </source>
</evidence>
<organism evidence="1 2">
    <name type="scientific">Ilex paraguariensis</name>
    <name type="common">yerba mate</name>
    <dbReference type="NCBI Taxonomy" id="185542"/>
    <lineage>
        <taxon>Eukaryota</taxon>
        <taxon>Viridiplantae</taxon>
        <taxon>Streptophyta</taxon>
        <taxon>Embryophyta</taxon>
        <taxon>Tracheophyta</taxon>
        <taxon>Spermatophyta</taxon>
        <taxon>Magnoliopsida</taxon>
        <taxon>eudicotyledons</taxon>
        <taxon>Gunneridae</taxon>
        <taxon>Pentapetalae</taxon>
        <taxon>asterids</taxon>
        <taxon>campanulids</taxon>
        <taxon>Aquifoliales</taxon>
        <taxon>Aquifoliaceae</taxon>
        <taxon>Ilex</taxon>
    </lineage>
</organism>
<protein>
    <submittedName>
        <fullName evidence="1">Uncharacterized protein</fullName>
    </submittedName>
</protein>